<dbReference type="Proteomes" id="UP000007484">
    <property type="component" value="Chromosome"/>
</dbReference>
<sequence>MKIIFLTGGVYSSLGKGVTLSSIGKVLQFEGFKCSVLKFDPYLNYNSKFLSPNQHGEVFVTKDGEETDLDLGHYERFLGIELSAHSCCTSGKIFHSLMKKEMNGEYNGETVQIVPHLIQEIVSRFEYFENTDTEILLVELGGTVSDLEQKPFLLAAEYLKNKKKDDMIFIHLAPVLSLNYNGDKKTKPIQHSLSILKKVGITPDILILKGDSCLTEAEISKISFNFPQIPRENIFSSCYKLDIFEIPIHLYEKEKLCDKLLSLLKLEKKNNSSERELNDWKKFNSLIKGKKKHVINVAIVGKYSSCPESYYSIIQSLKFAGYGLSAELNISVLKSENLHSESQLEGFHLICIPPGFGEKSLNGIFLAIKYARENKIPFLGICFGMQLSVIEFFRNQLGISDANSLEIDPETSFPILVPWSDSKDMRVGEIEVNFSENTKLHNIYGSIKRDARHRNRYVFNAKLASQLPEFKNSSLKISAWSGDIVEGVELEDHPFFVGVQYHPEFNSRPLSPEPLFIEAISSAIKQIN</sequence>
<dbReference type="InterPro" id="IPR017926">
    <property type="entry name" value="GATASE"/>
</dbReference>
<dbReference type="PROSITE" id="PS51273">
    <property type="entry name" value="GATASE_TYPE_1"/>
    <property type="match status" value="1"/>
</dbReference>
<dbReference type="GO" id="GO:0044210">
    <property type="term" value="P:'de novo' CTP biosynthetic process"/>
    <property type="evidence" value="ECO:0007669"/>
    <property type="project" value="UniProtKB-UniPathway"/>
</dbReference>
<dbReference type="InterPro" id="IPR004468">
    <property type="entry name" value="CTP_synthase"/>
</dbReference>
<evidence type="ECO:0000256" key="6">
    <source>
        <dbReference type="ARBA" id="ARBA00022840"/>
    </source>
</evidence>
<dbReference type="Pfam" id="PF00117">
    <property type="entry name" value="GATase"/>
    <property type="match status" value="1"/>
</dbReference>
<organism evidence="12 13">
    <name type="scientific">Mycoplasma suis (strain Illinois)</name>
    <dbReference type="NCBI Taxonomy" id="768700"/>
    <lineage>
        <taxon>Bacteria</taxon>
        <taxon>Bacillati</taxon>
        <taxon>Mycoplasmatota</taxon>
        <taxon>Mollicutes</taxon>
        <taxon>Mycoplasmataceae</taxon>
        <taxon>Mycoplasma</taxon>
    </lineage>
</organism>
<feature type="domain" description="Glutamine amidotransferase" evidence="10">
    <location>
        <begin position="309"/>
        <end position="519"/>
    </location>
</feature>
<evidence type="ECO:0000256" key="7">
    <source>
        <dbReference type="ARBA" id="ARBA00022962"/>
    </source>
</evidence>
<dbReference type="HOGENOM" id="CLU_011675_5_0_14"/>
<evidence type="ECO:0000256" key="9">
    <source>
        <dbReference type="ARBA" id="ARBA00047781"/>
    </source>
</evidence>
<evidence type="ECO:0000256" key="2">
    <source>
        <dbReference type="ARBA" id="ARBA00007533"/>
    </source>
</evidence>
<gene>
    <name evidence="12" type="primary">pyrG</name>
    <name evidence="12" type="ordered locus">MSU_0362</name>
</gene>
<evidence type="ECO:0000259" key="10">
    <source>
        <dbReference type="Pfam" id="PF00117"/>
    </source>
</evidence>
<dbReference type="NCBIfam" id="TIGR00337">
    <property type="entry name" value="PyrG"/>
    <property type="match status" value="1"/>
</dbReference>
<accession>F0QQY2</accession>
<dbReference type="UniPathway" id="UPA00159">
    <property type="reaction ID" value="UER00277"/>
</dbReference>
<dbReference type="SUPFAM" id="SSF52540">
    <property type="entry name" value="P-loop containing nucleoside triphosphate hydrolases"/>
    <property type="match status" value="1"/>
</dbReference>
<feature type="domain" description="CTP synthase N-terminal" evidence="11">
    <location>
        <begin position="2"/>
        <end position="266"/>
    </location>
</feature>
<dbReference type="Gene3D" id="3.40.50.300">
    <property type="entry name" value="P-loop containing nucleotide triphosphate hydrolases"/>
    <property type="match status" value="1"/>
</dbReference>
<dbReference type="GO" id="GO:0005829">
    <property type="term" value="C:cytosol"/>
    <property type="evidence" value="ECO:0007669"/>
    <property type="project" value="TreeGrafter"/>
</dbReference>
<dbReference type="PANTHER" id="PTHR11550:SF0">
    <property type="entry name" value="CTP SYNTHASE-RELATED"/>
    <property type="match status" value="1"/>
</dbReference>
<protein>
    <recommendedName>
        <fullName evidence="3">CTP synthase (glutamine hydrolyzing)</fullName>
        <ecNumber evidence="3">6.3.4.2</ecNumber>
    </recommendedName>
</protein>
<keyword evidence="7" id="KW-0315">Glutamine amidotransferase</keyword>
<keyword evidence="8" id="KW-0665">Pyrimidine biosynthesis</keyword>
<keyword evidence="13" id="KW-1185">Reference proteome</keyword>
<dbReference type="PANTHER" id="PTHR11550">
    <property type="entry name" value="CTP SYNTHASE"/>
    <property type="match status" value="1"/>
</dbReference>
<dbReference type="GO" id="GO:0042802">
    <property type="term" value="F:identical protein binding"/>
    <property type="evidence" value="ECO:0007669"/>
    <property type="project" value="TreeGrafter"/>
</dbReference>
<evidence type="ECO:0000256" key="4">
    <source>
        <dbReference type="ARBA" id="ARBA00022598"/>
    </source>
</evidence>
<dbReference type="InterPro" id="IPR029062">
    <property type="entry name" value="Class_I_gatase-like"/>
</dbReference>
<comment type="catalytic activity">
    <reaction evidence="9">
        <text>UTP + L-glutamine + ATP + H2O = CTP + L-glutamate + ADP + phosphate + 2 H(+)</text>
        <dbReference type="Rhea" id="RHEA:26426"/>
        <dbReference type="ChEBI" id="CHEBI:15377"/>
        <dbReference type="ChEBI" id="CHEBI:15378"/>
        <dbReference type="ChEBI" id="CHEBI:29985"/>
        <dbReference type="ChEBI" id="CHEBI:30616"/>
        <dbReference type="ChEBI" id="CHEBI:37563"/>
        <dbReference type="ChEBI" id="CHEBI:43474"/>
        <dbReference type="ChEBI" id="CHEBI:46398"/>
        <dbReference type="ChEBI" id="CHEBI:58359"/>
        <dbReference type="ChEBI" id="CHEBI:456216"/>
        <dbReference type="EC" id="6.3.4.2"/>
    </reaction>
</comment>
<dbReference type="InterPro" id="IPR033828">
    <property type="entry name" value="GATase1_CTP_Synthase"/>
</dbReference>
<evidence type="ECO:0000313" key="13">
    <source>
        <dbReference type="Proteomes" id="UP000007484"/>
    </source>
</evidence>
<dbReference type="RefSeq" id="WP_013609807.1">
    <property type="nucleotide sequence ID" value="NC_015155.1"/>
</dbReference>
<dbReference type="Pfam" id="PF06418">
    <property type="entry name" value="CTP_synth_N"/>
    <property type="match status" value="1"/>
</dbReference>
<dbReference type="Gene3D" id="3.40.50.880">
    <property type="match status" value="1"/>
</dbReference>
<dbReference type="GO" id="GO:0019856">
    <property type="term" value="P:pyrimidine nucleobase biosynthetic process"/>
    <property type="evidence" value="ECO:0007669"/>
    <property type="project" value="TreeGrafter"/>
</dbReference>
<name>F0QQY2_MYCSL</name>
<evidence type="ECO:0000313" key="12">
    <source>
        <dbReference type="EMBL" id="ADX97902.1"/>
    </source>
</evidence>
<reference evidence="12 13" key="1">
    <citation type="journal article" date="2011" name="J. Bacteriol.">
        <title>Complete genome sequences of two hemotropic Mycoplasmas, Mycoplasma haemofelis strain Ohio2 and Mycoplasma suis strain Illinois.</title>
        <authorList>
            <person name="Messick J.B."/>
            <person name="Santos A.P."/>
            <person name="Guimaraes A.M."/>
        </authorList>
    </citation>
    <scope>NUCLEOTIDE SEQUENCE [LARGE SCALE GENOMIC DNA]</scope>
    <source>
        <strain evidence="12 13">Illinois</strain>
    </source>
</reference>
<dbReference type="AlphaFoldDB" id="F0QQY2"/>
<dbReference type="STRING" id="768700.MSU_0362"/>
<evidence type="ECO:0000256" key="1">
    <source>
        <dbReference type="ARBA" id="ARBA00005171"/>
    </source>
</evidence>
<dbReference type="GO" id="GO:0005524">
    <property type="term" value="F:ATP binding"/>
    <property type="evidence" value="ECO:0007669"/>
    <property type="project" value="UniProtKB-KW"/>
</dbReference>
<dbReference type="InterPro" id="IPR027417">
    <property type="entry name" value="P-loop_NTPase"/>
</dbReference>
<keyword evidence="6" id="KW-0067">ATP-binding</keyword>
<dbReference type="NCBIfam" id="NF003792">
    <property type="entry name" value="PRK05380.1"/>
    <property type="match status" value="1"/>
</dbReference>
<comment type="similarity">
    <text evidence="2">Belongs to the CTP synthase family.</text>
</comment>
<evidence type="ECO:0000256" key="3">
    <source>
        <dbReference type="ARBA" id="ARBA00012291"/>
    </source>
</evidence>
<evidence type="ECO:0000256" key="5">
    <source>
        <dbReference type="ARBA" id="ARBA00022741"/>
    </source>
</evidence>
<evidence type="ECO:0000259" key="11">
    <source>
        <dbReference type="Pfam" id="PF06418"/>
    </source>
</evidence>
<proteinExistence type="inferred from homology"/>
<dbReference type="EC" id="6.3.4.2" evidence="3"/>
<dbReference type="KEGG" id="mss:MSU_0362"/>
<keyword evidence="5" id="KW-0547">Nucleotide-binding</keyword>
<dbReference type="GO" id="GO:0003883">
    <property type="term" value="F:CTP synthase activity"/>
    <property type="evidence" value="ECO:0007669"/>
    <property type="project" value="UniProtKB-EC"/>
</dbReference>
<dbReference type="SUPFAM" id="SSF52317">
    <property type="entry name" value="Class I glutamine amidotransferase-like"/>
    <property type="match status" value="1"/>
</dbReference>
<keyword evidence="4 12" id="KW-0436">Ligase</keyword>
<comment type="pathway">
    <text evidence="1">Pyrimidine metabolism; CTP biosynthesis via de novo pathway; CTP from UDP: step 2/2.</text>
</comment>
<dbReference type="EMBL" id="CP002525">
    <property type="protein sequence ID" value="ADX97902.1"/>
    <property type="molecule type" value="Genomic_DNA"/>
</dbReference>
<dbReference type="InterPro" id="IPR017456">
    <property type="entry name" value="CTP_synthase_N"/>
</dbReference>
<evidence type="ECO:0000256" key="8">
    <source>
        <dbReference type="ARBA" id="ARBA00022975"/>
    </source>
</evidence>
<dbReference type="CDD" id="cd01746">
    <property type="entry name" value="GATase1_CTP_Synthase"/>
    <property type="match status" value="1"/>
</dbReference>